<organism evidence="2">
    <name type="scientific">Oryza punctata</name>
    <name type="common">Red rice</name>
    <dbReference type="NCBI Taxonomy" id="4537"/>
    <lineage>
        <taxon>Eukaryota</taxon>
        <taxon>Viridiplantae</taxon>
        <taxon>Streptophyta</taxon>
        <taxon>Embryophyta</taxon>
        <taxon>Tracheophyta</taxon>
        <taxon>Spermatophyta</taxon>
        <taxon>Magnoliopsida</taxon>
        <taxon>Liliopsida</taxon>
        <taxon>Poales</taxon>
        <taxon>Poaceae</taxon>
        <taxon>BOP clade</taxon>
        <taxon>Oryzoideae</taxon>
        <taxon>Oryzeae</taxon>
        <taxon>Oryzinae</taxon>
        <taxon>Oryza</taxon>
    </lineage>
</organism>
<dbReference type="eggNOG" id="KOG1192">
    <property type="taxonomic scope" value="Eukaryota"/>
</dbReference>
<sequence length="170" mass="18777">MEEEHVELGSQQSCYTRNSPIRVSWRFWCYSTEYACGQEREATKTAVALALTRRSLACVLLVAPSASLSISGQGYEECVKDRGLLVSILSHPATEGFLTHYEWNVALTWPIILDQFSSERLLIDVFGVSVRSGITAPLMYLPTKAEGVQVTNASVETTVAELMDGAARRN</sequence>
<reference evidence="2" key="2">
    <citation type="submission" date="2018-05" db="EMBL/GenBank/DDBJ databases">
        <title>OpunRS2 (Oryza punctata Reference Sequence Version 2).</title>
        <authorList>
            <person name="Zhang J."/>
            <person name="Kudrna D."/>
            <person name="Lee S."/>
            <person name="Talag J."/>
            <person name="Welchert J."/>
            <person name="Wing R.A."/>
        </authorList>
    </citation>
    <scope>NUCLEOTIDE SEQUENCE [LARGE SCALE GENOMIC DNA]</scope>
</reference>
<keyword evidence="3" id="KW-1185">Reference proteome</keyword>
<protein>
    <submittedName>
        <fullName evidence="2">Uncharacterized protein</fullName>
    </submittedName>
</protein>
<evidence type="ECO:0000256" key="1">
    <source>
        <dbReference type="ARBA" id="ARBA00009995"/>
    </source>
</evidence>
<name>A0A0E0K2W7_ORYPU</name>
<evidence type="ECO:0000313" key="2">
    <source>
        <dbReference type="EnsemblPlants" id="OPUNC02G23400.1"/>
    </source>
</evidence>
<dbReference type="EnsemblPlants" id="OPUNC02G23400.1">
    <property type="protein sequence ID" value="OPUNC02G23400.1"/>
    <property type="gene ID" value="OPUNC02G23400"/>
</dbReference>
<dbReference type="PANTHER" id="PTHR48047:SF90">
    <property type="entry name" value="GLYCOSYLTRANSFERASE"/>
    <property type="match status" value="1"/>
</dbReference>
<dbReference type="SUPFAM" id="SSF53756">
    <property type="entry name" value="UDP-Glycosyltransferase/glycogen phosphorylase"/>
    <property type="match status" value="1"/>
</dbReference>
<dbReference type="Gramene" id="OPUNC02G23400.1">
    <property type="protein sequence ID" value="OPUNC02G23400.1"/>
    <property type="gene ID" value="OPUNC02G23400"/>
</dbReference>
<dbReference type="GO" id="GO:0035251">
    <property type="term" value="F:UDP-glucosyltransferase activity"/>
    <property type="evidence" value="ECO:0007669"/>
    <property type="project" value="TreeGrafter"/>
</dbReference>
<dbReference type="Gene3D" id="3.40.50.2000">
    <property type="entry name" value="Glycogen Phosphorylase B"/>
    <property type="match status" value="1"/>
</dbReference>
<proteinExistence type="inferred from homology"/>
<dbReference type="STRING" id="4537.A0A0E0K2W7"/>
<accession>A0A0E0K2W7</accession>
<reference evidence="2" key="1">
    <citation type="submission" date="2015-04" db="UniProtKB">
        <authorList>
            <consortium name="EnsemblPlants"/>
        </authorList>
    </citation>
    <scope>IDENTIFICATION</scope>
</reference>
<dbReference type="AlphaFoldDB" id="A0A0E0K2W7"/>
<dbReference type="PANTHER" id="PTHR48047">
    <property type="entry name" value="GLYCOSYLTRANSFERASE"/>
    <property type="match status" value="1"/>
</dbReference>
<dbReference type="HOGENOM" id="CLU_1573181_0_0_1"/>
<comment type="similarity">
    <text evidence="1">Belongs to the UDP-glycosyltransferase family.</text>
</comment>
<dbReference type="Proteomes" id="UP000026962">
    <property type="component" value="Chromosome 2"/>
</dbReference>
<evidence type="ECO:0000313" key="3">
    <source>
        <dbReference type="Proteomes" id="UP000026962"/>
    </source>
</evidence>